<comment type="caution">
    <text evidence="2">The sequence shown here is derived from an EMBL/GenBank/DDBJ whole genome shotgun (WGS) entry which is preliminary data.</text>
</comment>
<reference evidence="2" key="1">
    <citation type="submission" date="2022-12" db="EMBL/GenBank/DDBJ databases">
        <title>New Phytohabitans aurantiacus sp. RD004123 nov., an actinomycete isolated from soil.</title>
        <authorList>
            <person name="Triningsih D.W."/>
            <person name="Harunari E."/>
            <person name="Igarashi Y."/>
        </authorList>
    </citation>
    <scope>NUCLEOTIDE SEQUENCE</scope>
    <source>
        <strain evidence="2">RD004123</strain>
    </source>
</reference>
<dbReference type="RefSeq" id="WP_281903439.1">
    <property type="nucleotide sequence ID" value="NZ_BSDI01000052.1"/>
</dbReference>
<protein>
    <submittedName>
        <fullName evidence="2">Uncharacterized protein</fullName>
    </submittedName>
</protein>
<feature type="compositionally biased region" description="Basic residues" evidence="1">
    <location>
        <begin position="292"/>
        <end position="308"/>
    </location>
</feature>
<feature type="compositionally biased region" description="Polar residues" evidence="1">
    <location>
        <begin position="55"/>
        <end position="67"/>
    </location>
</feature>
<feature type="compositionally biased region" description="Basic and acidic residues" evidence="1">
    <location>
        <begin position="277"/>
        <end position="291"/>
    </location>
</feature>
<dbReference type="Proteomes" id="UP001144280">
    <property type="component" value="Unassembled WGS sequence"/>
</dbReference>
<sequence>MPATGRHFPALPATTREDVPGAMPAARPLELRVTIGPAGRDITRAMPASRRHSSLPATPGQNVTSSVPPARRHDLPGPAPATRPVELRVTTTRTTTGHDVAGPMPTPRPVTTARAITHHIASAMPPARAISTARTTATHHIASATAATRPISTARAITRHIASATATARAIRAAQHIAGGKPATRAAVPWGVAAAGARVVRGRRGARPRHVLLDRRHFVTAATEPASRTRALARDRAFGGCATTGTSGATSRRQRRRNLRGVAGKWHLGSVARERHHPLDRSSDRRTDRASLRRNRTARRSPPTRRRLDRQPADPGERSLWTRPRR</sequence>
<name>A0ABQ5R5K3_9ACTN</name>
<organism evidence="2 3">
    <name type="scientific">Phytohabitans aurantiacus</name>
    <dbReference type="NCBI Taxonomy" id="3016789"/>
    <lineage>
        <taxon>Bacteria</taxon>
        <taxon>Bacillati</taxon>
        <taxon>Actinomycetota</taxon>
        <taxon>Actinomycetes</taxon>
        <taxon>Micromonosporales</taxon>
        <taxon>Micromonosporaceae</taxon>
    </lineage>
</organism>
<evidence type="ECO:0000313" key="2">
    <source>
        <dbReference type="EMBL" id="GLI01980.1"/>
    </source>
</evidence>
<feature type="region of interest" description="Disordered" evidence="1">
    <location>
        <begin position="47"/>
        <end position="82"/>
    </location>
</feature>
<feature type="region of interest" description="Disordered" evidence="1">
    <location>
        <begin position="261"/>
        <end position="326"/>
    </location>
</feature>
<evidence type="ECO:0000313" key="3">
    <source>
        <dbReference type="Proteomes" id="UP001144280"/>
    </source>
</evidence>
<dbReference type="EMBL" id="BSDI01000052">
    <property type="protein sequence ID" value="GLI01980.1"/>
    <property type="molecule type" value="Genomic_DNA"/>
</dbReference>
<gene>
    <name evidence="2" type="ORF">Pa4123_72570</name>
</gene>
<keyword evidence="3" id="KW-1185">Reference proteome</keyword>
<evidence type="ECO:0000256" key="1">
    <source>
        <dbReference type="SAM" id="MobiDB-lite"/>
    </source>
</evidence>
<feature type="region of interest" description="Disordered" evidence="1">
    <location>
        <begin position="1"/>
        <end position="21"/>
    </location>
</feature>
<proteinExistence type="predicted"/>
<accession>A0ABQ5R5K3</accession>